<comment type="caution">
    <text evidence="3">The sequence shown here is derived from an EMBL/GenBank/DDBJ whole genome shotgun (WGS) entry which is preliminary data.</text>
</comment>
<dbReference type="PANTHER" id="PTHR47756">
    <property type="entry name" value="BLL6612 PROTEIN-RELATED"/>
    <property type="match status" value="1"/>
</dbReference>
<accession>A0A1V9FU45</accession>
<dbReference type="OrthoDB" id="9780299at2"/>
<gene>
    <name evidence="3" type="ORF">A3860_30890</name>
</gene>
<dbReference type="Pfam" id="PF04542">
    <property type="entry name" value="Sigma70_r2"/>
    <property type="match status" value="1"/>
</dbReference>
<dbReference type="Pfam" id="PF20239">
    <property type="entry name" value="DUF6596"/>
    <property type="match status" value="1"/>
</dbReference>
<dbReference type="RefSeq" id="WP_081150354.1">
    <property type="nucleotide sequence ID" value="NZ_LVYD01000055.1"/>
</dbReference>
<evidence type="ECO:0000259" key="2">
    <source>
        <dbReference type="Pfam" id="PF20239"/>
    </source>
</evidence>
<evidence type="ECO:0000313" key="4">
    <source>
        <dbReference type="Proteomes" id="UP000192796"/>
    </source>
</evidence>
<protein>
    <submittedName>
        <fullName evidence="3">RNA polymerase subunit sigma</fullName>
    </submittedName>
</protein>
<name>A0A1V9FU45_9BACT</name>
<proteinExistence type="predicted"/>
<keyword evidence="4" id="KW-1185">Reference proteome</keyword>
<dbReference type="InterPro" id="IPR013324">
    <property type="entry name" value="RNA_pol_sigma_r3/r4-like"/>
</dbReference>
<dbReference type="InterPro" id="IPR007627">
    <property type="entry name" value="RNA_pol_sigma70_r2"/>
</dbReference>
<evidence type="ECO:0000313" key="3">
    <source>
        <dbReference type="EMBL" id="OQP61874.1"/>
    </source>
</evidence>
<dbReference type="GO" id="GO:0003700">
    <property type="term" value="F:DNA-binding transcription factor activity"/>
    <property type="evidence" value="ECO:0007669"/>
    <property type="project" value="InterPro"/>
</dbReference>
<sequence length="415" mass="47645">MEKEYESLKQLFQQEFAKMVAVISKQFGLEHIELAEDIVSETFLTATESWGIKGIPPNPAAWLYAVAKQKTLYHFRRHKIYAQKVVPEIKAQQPTDEEPELINFSQQNIKDSQLQMLFAICNPAIASEAQIGLALRILCGFGIDEIAEAFLTNKETINKRLFRAKEKLRNEQVQLIPIDNNLPKQELENRLDTVLHIIYLLFNEGYYSQTDNAILRKDLCVEAMRLGVMLVEYDPTNRPKTNALLALMSFHASRFNARKDNNDTLILYEHQNTALWDAALINQGIQFLNNSANGNEVSSYHLEAGIAYWHCIKEDTPEKWEAILHLYDQLQLINYSPVVALNRLFALYKVKGRETALQEALLLQPGDSHFYFVLMAELYSHLDNQQALAYYKKAYALAKTQAEKQGIQQKIDSIT</sequence>
<feature type="domain" description="DUF6596" evidence="2">
    <location>
        <begin position="190"/>
        <end position="291"/>
    </location>
</feature>
<dbReference type="Gene3D" id="1.10.1740.10">
    <property type="match status" value="1"/>
</dbReference>
<evidence type="ECO:0000259" key="1">
    <source>
        <dbReference type="Pfam" id="PF04542"/>
    </source>
</evidence>
<dbReference type="PANTHER" id="PTHR47756:SF2">
    <property type="entry name" value="BLL6612 PROTEIN"/>
    <property type="match status" value="1"/>
</dbReference>
<dbReference type="InterPro" id="IPR013325">
    <property type="entry name" value="RNA_pol_sigma_r2"/>
</dbReference>
<reference evidence="3 4" key="1">
    <citation type="submission" date="2016-03" db="EMBL/GenBank/DDBJ databases">
        <title>Niastella vici sp. nov., isolated from farmland soil.</title>
        <authorList>
            <person name="Chen L."/>
            <person name="Wang D."/>
            <person name="Yang S."/>
            <person name="Wang G."/>
        </authorList>
    </citation>
    <scope>NUCLEOTIDE SEQUENCE [LARGE SCALE GENOMIC DNA]</scope>
    <source>
        <strain evidence="3 4">DJ57</strain>
    </source>
</reference>
<dbReference type="SUPFAM" id="SSF88659">
    <property type="entry name" value="Sigma3 and sigma4 domains of RNA polymerase sigma factors"/>
    <property type="match status" value="1"/>
</dbReference>
<dbReference type="AlphaFoldDB" id="A0A1V9FU45"/>
<dbReference type="EMBL" id="LVYD01000055">
    <property type="protein sequence ID" value="OQP61874.1"/>
    <property type="molecule type" value="Genomic_DNA"/>
</dbReference>
<dbReference type="SUPFAM" id="SSF88946">
    <property type="entry name" value="Sigma2 domain of RNA polymerase sigma factors"/>
    <property type="match status" value="1"/>
</dbReference>
<dbReference type="InterPro" id="IPR046531">
    <property type="entry name" value="DUF6596"/>
</dbReference>
<feature type="domain" description="RNA polymerase sigma-70 region 2" evidence="1">
    <location>
        <begin position="33"/>
        <end position="79"/>
    </location>
</feature>
<dbReference type="GO" id="GO:0006352">
    <property type="term" value="P:DNA-templated transcription initiation"/>
    <property type="evidence" value="ECO:0007669"/>
    <property type="project" value="InterPro"/>
</dbReference>
<dbReference type="STRING" id="1703345.A3860_30890"/>
<dbReference type="Proteomes" id="UP000192796">
    <property type="component" value="Unassembled WGS sequence"/>
</dbReference>
<organism evidence="3 4">
    <name type="scientific">Niastella vici</name>
    <dbReference type="NCBI Taxonomy" id="1703345"/>
    <lineage>
        <taxon>Bacteria</taxon>
        <taxon>Pseudomonadati</taxon>
        <taxon>Bacteroidota</taxon>
        <taxon>Chitinophagia</taxon>
        <taxon>Chitinophagales</taxon>
        <taxon>Chitinophagaceae</taxon>
        <taxon>Niastella</taxon>
    </lineage>
</organism>